<dbReference type="OrthoDB" id="881763at2"/>
<reference evidence="1 2" key="1">
    <citation type="submission" date="2017-07" db="EMBL/GenBank/DDBJ databases">
        <title>Flavobacterium cyanobacteriorum sp. nov., isolated from cyanobacterial aggregates in a eutrophic lake.</title>
        <authorList>
            <person name="Cai H."/>
        </authorList>
    </citation>
    <scope>NUCLEOTIDE SEQUENCE [LARGE SCALE GENOMIC DNA]</scope>
    <source>
        <strain evidence="1 2">TH167</strain>
    </source>
</reference>
<dbReference type="Proteomes" id="UP000216035">
    <property type="component" value="Unassembled WGS sequence"/>
</dbReference>
<evidence type="ECO:0000313" key="1">
    <source>
        <dbReference type="EMBL" id="OYQ47431.1"/>
    </source>
</evidence>
<evidence type="ECO:0000313" key="2">
    <source>
        <dbReference type="Proteomes" id="UP000216035"/>
    </source>
</evidence>
<keyword evidence="2" id="KW-1185">Reference proteome</keyword>
<proteinExistence type="predicted"/>
<sequence>MKLHSNKYQTRKLQVSEVLLLLLLTFFMLSSCNKDDNNCQGIECLPPATQTGAGTFGCLVNGVPYVDNSGFFNCFYQLVDGEYYFNISPNFSNKIFRELDLGCNGVNFAEMSSFNLEISNDGSGSATFSVTNELRDISTNLNYNGICQITYFNDATNVISGTFEFEVFDEVTQTLYVITEGRFDTYFTQ</sequence>
<name>A0A256A1B2_9FLAO</name>
<dbReference type="PROSITE" id="PS51257">
    <property type="entry name" value="PROKAR_LIPOPROTEIN"/>
    <property type="match status" value="1"/>
</dbReference>
<comment type="caution">
    <text evidence="1">The sequence shown here is derived from an EMBL/GenBank/DDBJ whole genome shotgun (WGS) entry which is preliminary data.</text>
</comment>
<organism evidence="1 2">
    <name type="scientific">Flavobacterium aurantiibacter</name>
    <dbReference type="NCBI Taxonomy" id="2023067"/>
    <lineage>
        <taxon>Bacteria</taxon>
        <taxon>Pseudomonadati</taxon>
        <taxon>Bacteroidota</taxon>
        <taxon>Flavobacteriia</taxon>
        <taxon>Flavobacteriales</taxon>
        <taxon>Flavobacteriaceae</taxon>
        <taxon>Flavobacterium</taxon>
    </lineage>
</organism>
<gene>
    <name evidence="1" type="ORF">CHX27_03125</name>
</gene>
<dbReference type="AlphaFoldDB" id="A0A256A1B2"/>
<dbReference type="RefSeq" id="WP_133063402.1">
    <property type="nucleotide sequence ID" value="NZ_NOXX01000144.1"/>
</dbReference>
<dbReference type="EMBL" id="NOXX01000144">
    <property type="protein sequence ID" value="OYQ47431.1"/>
    <property type="molecule type" value="Genomic_DNA"/>
</dbReference>
<protein>
    <submittedName>
        <fullName evidence="1">Uncharacterized protein</fullName>
    </submittedName>
</protein>
<accession>A0A256A1B2</accession>